<dbReference type="InterPro" id="IPR051419">
    <property type="entry name" value="Lys/N-term_MeTrsfase_sf"/>
</dbReference>
<evidence type="ECO:0000256" key="1">
    <source>
        <dbReference type="ARBA" id="ARBA00008361"/>
    </source>
</evidence>
<evidence type="ECO:0000256" key="2">
    <source>
        <dbReference type="ARBA" id="ARBA00022603"/>
    </source>
</evidence>
<dbReference type="GO" id="GO:0032259">
    <property type="term" value="P:methylation"/>
    <property type="evidence" value="ECO:0007669"/>
    <property type="project" value="UniProtKB-KW"/>
</dbReference>
<feature type="region of interest" description="Disordered" evidence="4">
    <location>
        <begin position="326"/>
        <end position="347"/>
    </location>
</feature>
<reference evidence="6" key="1">
    <citation type="submission" date="2021-01" db="EMBL/GenBank/DDBJ databases">
        <authorList>
            <person name="Corre E."/>
            <person name="Pelletier E."/>
            <person name="Niang G."/>
            <person name="Scheremetjew M."/>
            <person name="Finn R."/>
            <person name="Kale V."/>
            <person name="Holt S."/>
            <person name="Cochrane G."/>
            <person name="Meng A."/>
            <person name="Brown T."/>
            <person name="Cohen L."/>
        </authorList>
    </citation>
    <scope>NUCLEOTIDE SEQUENCE</scope>
    <source>
        <strain evidence="6">GSO104</strain>
    </source>
</reference>
<dbReference type="AlphaFoldDB" id="A0A7S4VXB4"/>
<feature type="domain" description="Methyltransferase type 11" evidence="5">
    <location>
        <begin position="127"/>
        <end position="240"/>
    </location>
</feature>
<dbReference type="PANTHER" id="PTHR12176:SF80">
    <property type="entry name" value="EEF1A LYSINE METHYLTRANSFERASE 4"/>
    <property type="match status" value="1"/>
</dbReference>
<dbReference type="PANTHER" id="PTHR12176">
    <property type="entry name" value="SAM-DEPENDENT METHYLTRANSFERASE SUPERFAMILY PROTEIN"/>
    <property type="match status" value="1"/>
</dbReference>
<dbReference type="Gene3D" id="3.40.50.150">
    <property type="entry name" value="Vaccinia Virus protein VP39"/>
    <property type="match status" value="1"/>
</dbReference>
<evidence type="ECO:0000259" key="5">
    <source>
        <dbReference type="Pfam" id="PF08241"/>
    </source>
</evidence>
<dbReference type="GO" id="GO:0008757">
    <property type="term" value="F:S-adenosylmethionine-dependent methyltransferase activity"/>
    <property type="evidence" value="ECO:0007669"/>
    <property type="project" value="InterPro"/>
</dbReference>
<accession>A0A7S4VXB4</accession>
<dbReference type="SUPFAM" id="SSF53335">
    <property type="entry name" value="S-adenosyl-L-methionine-dependent methyltransferases"/>
    <property type="match status" value="1"/>
</dbReference>
<proteinExistence type="inferred from homology"/>
<sequence>MSLRGRHIIDRIKRSVSHRLKLPSPPYGKPGYWDGVYEKLGPNDTYEWGDFTISQDLLSHQYDSALYQGDVTKYGFRSSPSLVESELAEDNHPLVTTTFGEAIGIPPNLDDNNDNTTTTQPKKIMLLGCGNSRMGEELLLNGYHNPSHYKIYQVDVSNQVITTMKQRHEYFISTSSTTPYLTSDESIMEFINDDATSLQSFESNSIDSIIDKGLVDALFCADEYEMIHDVLSSVHRVLKTNDNGETDAGVFNVFSYSRPEFLMGRTFDASSSLDGTTSGGVMVNKKNKEMWQELQIRALDHILMYRFVKASSSSLKSDKEEINLKGKKWKHLPQRGKKRRVSVSKRK</sequence>
<dbReference type="InterPro" id="IPR013216">
    <property type="entry name" value="Methyltransf_11"/>
</dbReference>
<dbReference type="EMBL" id="HBNS01031037">
    <property type="protein sequence ID" value="CAE4625214.1"/>
    <property type="molecule type" value="Transcribed_RNA"/>
</dbReference>
<dbReference type="InterPro" id="IPR029063">
    <property type="entry name" value="SAM-dependent_MTases_sf"/>
</dbReference>
<evidence type="ECO:0000256" key="3">
    <source>
        <dbReference type="ARBA" id="ARBA00022679"/>
    </source>
</evidence>
<evidence type="ECO:0000313" key="6">
    <source>
        <dbReference type="EMBL" id="CAE4625214.1"/>
    </source>
</evidence>
<keyword evidence="2" id="KW-0489">Methyltransferase</keyword>
<dbReference type="Pfam" id="PF08241">
    <property type="entry name" value="Methyltransf_11"/>
    <property type="match status" value="1"/>
</dbReference>
<name>A0A7S4VXB4_9STRA</name>
<gene>
    <name evidence="6" type="ORF">DBRI00130_LOCUS24360</name>
</gene>
<evidence type="ECO:0000256" key="4">
    <source>
        <dbReference type="SAM" id="MobiDB-lite"/>
    </source>
</evidence>
<organism evidence="6">
    <name type="scientific">Ditylum brightwellii</name>
    <dbReference type="NCBI Taxonomy" id="49249"/>
    <lineage>
        <taxon>Eukaryota</taxon>
        <taxon>Sar</taxon>
        <taxon>Stramenopiles</taxon>
        <taxon>Ochrophyta</taxon>
        <taxon>Bacillariophyta</taxon>
        <taxon>Mediophyceae</taxon>
        <taxon>Lithodesmiophycidae</taxon>
        <taxon>Lithodesmiales</taxon>
        <taxon>Lithodesmiaceae</taxon>
        <taxon>Ditylum</taxon>
    </lineage>
</organism>
<keyword evidence="3" id="KW-0808">Transferase</keyword>
<comment type="similarity">
    <text evidence="1">Belongs to the methyltransferase superfamily.</text>
</comment>
<protein>
    <recommendedName>
        <fullName evidence="5">Methyltransferase type 11 domain-containing protein</fullName>
    </recommendedName>
</protein>